<sequence length="366" mass="42013">MSGTIALNTLYSIYNTSFIKYLKYSEMIGGIIFEQSLGVDNIFKITLELVRIFGKFEKSANPLIEQYLIEPLQKEIEKVISFETHNDHVPGIELIAKSVKIFEWLKEDDAKKFVRKLQKYVEFYQQKAHNDIAELGRTYYDWLQHWNETYEEFSIFICNFFQSGIAWTGSFTVPLSQVLGDSAILKVEEQTVPGSVQCHLNSQSPTSEKATVSYFQKQDNNWIVQNQKACQKHLVLNVARKEENVCISNCDDCTIIIETFVNSIRLDLCNRVTILFKNALKVHVIDCKVCNLHCFEKISELNMINCENCGIHLSDNSLDTSIDTSNCSKTNVNFPFEDGVYHSFVISDKLTTKLLQNKGIETSIKQ</sequence>
<dbReference type="EMBL" id="JBDJPC010000003">
    <property type="protein sequence ID" value="KAL1509828.1"/>
    <property type="molecule type" value="Genomic_DNA"/>
</dbReference>
<dbReference type="PROSITE" id="PS51329">
    <property type="entry name" value="C_CAP_COFACTOR_C"/>
    <property type="match status" value="1"/>
</dbReference>
<proteinExistence type="inferred from homology"/>
<dbReference type="InterPro" id="IPR036223">
    <property type="entry name" value="CAP_C_sf"/>
</dbReference>
<dbReference type="SMART" id="SM00673">
    <property type="entry name" value="CARP"/>
    <property type="match status" value="2"/>
</dbReference>
<dbReference type="InterPro" id="IPR016098">
    <property type="entry name" value="CAP/MinC_C"/>
</dbReference>
<evidence type="ECO:0000259" key="2">
    <source>
        <dbReference type="PROSITE" id="PS51329"/>
    </source>
</evidence>
<organism evidence="3 4">
    <name type="scientific">Hypothenemus hampei</name>
    <name type="common">Coffee berry borer</name>
    <dbReference type="NCBI Taxonomy" id="57062"/>
    <lineage>
        <taxon>Eukaryota</taxon>
        <taxon>Metazoa</taxon>
        <taxon>Ecdysozoa</taxon>
        <taxon>Arthropoda</taxon>
        <taxon>Hexapoda</taxon>
        <taxon>Insecta</taxon>
        <taxon>Pterygota</taxon>
        <taxon>Neoptera</taxon>
        <taxon>Endopterygota</taxon>
        <taxon>Coleoptera</taxon>
        <taxon>Polyphaga</taxon>
        <taxon>Cucujiformia</taxon>
        <taxon>Curculionidae</taxon>
        <taxon>Scolytinae</taxon>
        <taxon>Hypothenemus</taxon>
    </lineage>
</organism>
<dbReference type="InterPro" id="IPR001837">
    <property type="entry name" value="Adenylate_cyclase-assoc_CAP"/>
</dbReference>
<dbReference type="Gene3D" id="2.160.20.70">
    <property type="match status" value="1"/>
</dbReference>
<evidence type="ECO:0000256" key="1">
    <source>
        <dbReference type="ARBA" id="ARBA00007659"/>
    </source>
</evidence>
<protein>
    <recommendedName>
        <fullName evidence="2">C-CAP/cofactor C-like domain-containing protein</fullName>
    </recommendedName>
</protein>
<dbReference type="InterPro" id="IPR053950">
    <property type="entry name" value="CAP_N"/>
</dbReference>
<dbReference type="PANTHER" id="PTHR10652">
    <property type="entry name" value="ADENYLYL CYCLASE-ASSOCIATED PROTEIN"/>
    <property type="match status" value="1"/>
</dbReference>
<dbReference type="SUPFAM" id="SSF69340">
    <property type="entry name" value="C-terminal domain of adenylylcyclase associated protein"/>
    <property type="match status" value="1"/>
</dbReference>
<evidence type="ECO:0000313" key="3">
    <source>
        <dbReference type="EMBL" id="KAL1509828.1"/>
    </source>
</evidence>
<accession>A0ABD1F3J7</accession>
<dbReference type="Pfam" id="PF21938">
    <property type="entry name" value="CAP_N"/>
    <property type="match status" value="1"/>
</dbReference>
<dbReference type="InterPro" id="IPR017901">
    <property type="entry name" value="C-CAP_CF_C-like"/>
</dbReference>
<gene>
    <name evidence="3" type="ORF">ABEB36_004507</name>
</gene>
<reference evidence="3 4" key="1">
    <citation type="submission" date="2024-05" db="EMBL/GenBank/DDBJ databases">
        <title>Genetic variation in Jamaican populations of the coffee berry borer (Hypothenemus hampei).</title>
        <authorList>
            <person name="Errbii M."/>
            <person name="Myrie A."/>
        </authorList>
    </citation>
    <scope>NUCLEOTIDE SEQUENCE [LARGE SCALE GENOMIC DNA]</scope>
    <source>
        <strain evidence="3">JA-Hopewell-2020-01-JO</strain>
        <tissue evidence="3">Whole body</tissue>
    </source>
</reference>
<name>A0ABD1F3J7_HYPHA</name>
<evidence type="ECO:0000313" key="4">
    <source>
        <dbReference type="Proteomes" id="UP001566132"/>
    </source>
</evidence>
<dbReference type="SUPFAM" id="SSF101278">
    <property type="entry name" value="N-terminal domain of adenylylcyclase associated protein, CAP"/>
    <property type="match status" value="1"/>
</dbReference>
<dbReference type="InterPro" id="IPR036222">
    <property type="entry name" value="CAP_N_sf"/>
</dbReference>
<dbReference type="AlphaFoldDB" id="A0ABD1F3J7"/>
<feature type="domain" description="C-CAP/cofactor C-like" evidence="2">
    <location>
        <begin position="205"/>
        <end position="346"/>
    </location>
</feature>
<dbReference type="InterPro" id="IPR013912">
    <property type="entry name" value="Adenylate_cyclase-assoc_CAP_C"/>
</dbReference>
<dbReference type="InterPro" id="IPR006599">
    <property type="entry name" value="CARP_motif"/>
</dbReference>
<dbReference type="Gene3D" id="1.25.40.330">
    <property type="entry name" value="Adenylate cyclase-associated CAP, N-terminal domain"/>
    <property type="match status" value="1"/>
</dbReference>
<dbReference type="PANTHER" id="PTHR10652:SF0">
    <property type="entry name" value="ADENYLYL CYCLASE-ASSOCIATED PROTEIN"/>
    <property type="match status" value="1"/>
</dbReference>
<comment type="caution">
    <text evidence="3">The sequence shown here is derived from an EMBL/GenBank/DDBJ whole genome shotgun (WGS) entry which is preliminary data.</text>
</comment>
<dbReference type="Proteomes" id="UP001566132">
    <property type="component" value="Unassembled WGS sequence"/>
</dbReference>
<comment type="similarity">
    <text evidence="1">Belongs to the CAP family.</text>
</comment>
<dbReference type="Pfam" id="PF08603">
    <property type="entry name" value="CAP_C"/>
    <property type="match status" value="1"/>
</dbReference>
<keyword evidence="4" id="KW-1185">Reference proteome</keyword>